<organism evidence="1 2">
    <name type="scientific">Pedobacter frigiditerrae</name>
    <dbReference type="NCBI Taxonomy" id="2530452"/>
    <lineage>
        <taxon>Bacteria</taxon>
        <taxon>Pseudomonadati</taxon>
        <taxon>Bacteroidota</taxon>
        <taxon>Sphingobacteriia</taxon>
        <taxon>Sphingobacteriales</taxon>
        <taxon>Sphingobacteriaceae</taxon>
        <taxon>Pedobacter</taxon>
    </lineage>
</organism>
<dbReference type="Pfam" id="PF07617">
    <property type="entry name" value="DUF1579"/>
    <property type="match status" value="1"/>
</dbReference>
<accession>A0A4R0N1F1</accession>
<dbReference type="EMBL" id="SJSK01000001">
    <property type="protein sequence ID" value="TCC93599.1"/>
    <property type="molecule type" value="Genomic_DNA"/>
</dbReference>
<evidence type="ECO:0000313" key="1">
    <source>
        <dbReference type="EMBL" id="TCC93599.1"/>
    </source>
</evidence>
<name>A0A4R0N1F1_9SPHI</name>
<dbReference type="InterPro" id="IPR011473">
    <property type="entry name" value="DUF1579"/>
</dbReference>
<evidence type="ECO:0000313" key="2">
    <source>
        <dbReference type="Proteomes" id="UP000292884"/>
    </source>
</evidence>
<protein>
    <submittedName>
        <fullName evidence="1">DUF1579 domain-containing protein</fullName>
    </submittedName>
</protein>
<comment type="caution">
    <text evidence="1">The sequence shown here is derived from an EMBL/GenBank/DDBJ whole genome shotgun (WGS) entry which is preliminary data.</text>
</comment>
<dbReference type="RefSeq" id="WP_131551465.1">
    <property type="nucleotide sequence ID" value="NZ_SJSK01000001.1"/>
</dbReference>
<dbReference type="AlphaFoldDB" id="A0A4R0N1F1"/>
<sequence length="166" mass="18974">MSKSKFEISRESGQHLRLAALVGSWDGNTRTWFEKDILADESPMRGKITLLMDGRFLNYEYEGTLNGKPYEGRMTWAYDLGNEKCQCSWIDTFHMGTAIMHSEGSETGNGFSVTGQYGWIGIDAPWSWRTELEIINSDQFILRAYNISPEGDEAKATETIYHRIKL</sequence>
<gene>
    <name evidence="1" type="ORF">EZ428_02175</name>
</gene>
<proteinExistence type="predicted"/>
<reference evidence="1 2" key="1">
    <citation type="submission" date="2019-02" db="EMBL/GenBank/DDBJ databases">
        <title>Pedobacter sp. RP-1-13 sp. nov., isolated from Arctic soil.</title>
        <authorList>
            <person name="Dahal R.H."/>
        </authorList>
    </citation>
    <scope>NUCLEOTIDE SEQUENCE [LARGE SCALE GENOMIC DNA]</scope>
    <source>
        <strain evidence="1 2">RP-1-13</strain>
    </source>
</reference>
<dbReference type="OrthoDB" id="277821at2"/>
<keyword evidence="2" id="KW-1185">Reference proteome</keyword>
<dbReference type="Proteomes" id="UP000292884">
    <property type="component" value="Unassembled WGS sequence"/>
</dbReference>